<gene>
    <name evidence="1" type="ORF">AVEN_245782_1</name>
</gene>
<accession>A0A4Y2UQ46</accession>
<evidence type="ECO:0000313" key="2">
    <source>
        <dbReference type="Proteomes" id="UP000499080"/>
    </source>
</evidence>
<evidence type="ECO:0000313" key="1">
    <source>
        <dbReference type="EMBL" id="GBO14998.1"/>
    </source>
</evidence>
<name>A0A4Y2UQ46_ARAVE</name>
<dbReference type="OrthoDB" id="1099063at2759"/>
<organism evidence="1 2">
    <name type="scientific">Araneus ventricosus</name>
    <name type="common">Orbweaver spider</name>
    <name type="synonym">Epeira ventricosa</name>
    <dbReference type="NCBI Taxonomy" id="182803"/>
    <lineage>
        <taxon>Eukaryota</taxon>
        <taxon>Metazoa</taxon>
        <taxon>Ecdysozoa</taxon>
        <taxon>Arthropoda</taxon>
        <taxon>Chelicerata</taxon>
        <taxon>Arachnida</taxon>
        <taxon>Araneae</taxon>
        <taxon>Araneomorphae</taxon>
        <taxon>Entelegynae</taxon>
        <taxon>Araneoidea</taxon>
        <taxon>Araneidae</taxon>
        <taxon>Araneus</taxon>
    </lineage>
</organism>
<dbReference type="EMBL" id="BGPR01039079">
    <property type="protein sequence ID" value="GBO14998.1"/>
    <property type="molecule type" value="Genomic_DNA"/>
</dbReference>
<proteinExistence type="predicted"/>
<sequence>MTRTISELEPLSKLPHHSSRRTFGHYVRFNMQQAPYTVDLQLNRVSNLEVTVPESETCY</sequence>
<comment type="caution">
    <text evidence="1">The sequence shown here is derived from an EMBL/GenBank/DDBJ whole genome shotgun (WGS) entry which is preliminary data.</text>
</comment>
<reference evidence="1 2" key="1">
    <citation type="journal article" date="2019" name="Sci. Rep.">
        <title>Orb-weaving spider Araneus ventricosus genome elucidates the spidroin gene catalogue.</title>
        <authorList>
            <person name="Kono N."/>
            <person name="Nakamura H."/>
            <person name="Ohtoshi R."/>
            <person name="Moran D.A.P."/>
            <person name="Shinohara A."/>
            <person name="Yoshida Y."/>
            <person name="Fujiwara M."/>
            <person name="Mori M."/>
            <person name="Tomita M."/>
            <person name="Arakawa K."/>
        </authorList>
    </citation>
    <scope>NUCLEOTIDE SEQUENCE [LARGE SCALE GENOMIC DNA]</scope>
</reference>
<dbReference type="Proteomes" id="UP000499080">
    <property type="component" value="Unassembled WGS sequence"/>
</dbReference>
<dbReference type="AlphaFoldDB" id="A0A4Y2UQ46"/>
<protein>
    <submittedName>
        <fullName evidence="1">Uncharacterized protein</fullName>
    </submittedName>
</protein>
<keyword evidence="2" id="KW-1185">Reference proteome</keyword>
<feature type="non-terminal residue" evidence="1">
    <location>
        <position position="59"/>
    </location>
</feature>